<dbReference type="SUPFAM" id="SSF88713">
    <property type="entry name" value="Glycoside hydrolase/deacetylase"/>
    <property type="match status" value="1"/>
</dbReference>
<proteinExistence type="inferred from homology"/>
<evidence type="ECO:0000256" key="1">
    <source>
        <dbReference type="ARBA" id="ARBA00003236"/>
    </source>
</evidence>
<dbReference type="GO" id="GO:0016810">
    <property type="term" value="F:hydrolase activity, acting on carbon-nitrogen (but not peptide) bonds"/>
    <property type="evidence" value="ECO:0007669"/>
    <property type="project" value="InterPro"/>
</dbReference>
<sequence length="284" mass="31974">MFRPAFTVDVEEWFQVGAYETVLNRHGWDRLESRVALQVDRVLSLLSDARVKATFFCLGWVAGHTPHVIRTIADSGHEIACHGLDHARVHTLTPGQFAEDITRSKKSLEDVSGYAVTGYRAPSFSLTDETAWAHRILAETGFLYSSSIYPVKTDHYGQDTASRRPYRPVKDHDLVELPLTALELFGRRWPVAGGGYFRLLPKPFGRWAFGAGIRQSGAGIFYMHPWELDPEQPDVADAPMLSRFRHRVGLSRMAGQVADLLRQHQWQTMSSLRDEALLSLAEAA</sequence>
<dbReference type="InterPro" id="IPR014344">
    <property type="entry name" value="XrtA_polysacc_deacetyl"/>
</dbReference>
<dbReference type="GO" id="GO:0005975">
    <property type="term" value="P:carbohydrate metabolic process"/>
    <property type="evidence" value="ECO:0007669"/>
    <property type="project" value="InterPro"/>
</dbReference>
<organism evidence="6 7">
    <name type="scientific">Eilatimonas milleporae</name>
    <dbReference type="NCBI Taxonomy" id="911205"/>
    <lineage>
        <taxon>Bacteria</taxon>
        <taxon>Pseudomonadati</taxon>
        <taxon>Pseudomonadota</taxon>
        <taxon>Alphaproteobacteria</taxon>
        <taxon>Kordiimonadales</taxon>
        <taxon>Kordiimonadaceae</taxon>
        <taxon>Eilatimonas</taxon>
    </lineage>
</organism>
<dbReference type="OrthoDB" id="9784220at2"/>
<dbReference type="InterPro" id="IPR002509">
    <property type="entry name" value="NODB_dom"/>
</dbReference>
<dbReference type="RefSeq" id="WP_121938236.1">
    <property type="nucleotide sequence ID" value="NZ_REFR01000010.1"/>
</dbReference>
<dbReference type="InterPro" id="IPR045235">
    <property type="entry name" value="PuuE_HpPgdA-like"/>
</dbReference>
<dbReference type="PANTHER" id="PTHR47561">
    <property type="entry name" value="POLYSACCHARIDE DEACETYLASE FAMILY PROTEIN (AFU_ORTHOLOGUE AFUA_6G05030)"/>
    <property type="match status" value="1"/>
</dbReference>
<dbReference type="EMBL" id="REFR01000010">
    <property type="protein sequence ID" value="RMB08919.1"/>
    <property type="molecule type" value="Genomic_DNA"/>
</dbReference>
<dbReference type="Proteomes" id="UP000271227">
    <property type="component" value="Unassembled WGS sequence"/>
</dbReference>
<reference evidence="6 7" key="1">
    <citation type="submission" date="2018-10" db="EMBL/GenBank/DDBJ databases">
        <title>Genomic Encyclopedia of Archaeal and Bacterial Type Strains, Phase II (KMG-II): from individual species to whole genera.</title>
        <authorList>
            <person name="Goeker M."/>
        </authorList>
    </citation>
    <scope>NUCLEOTIDE SEQUENCE [LARGE SCALE GENOMIC DNA]</scope>
    <source>
        <strain evidence="6 7">DSM 25217</strain>
    </source>
</reference>
<evidence type="ECO:0000313" key="7">
    <source>
        <dbReference type="Proteomes" id="UP000271227"/>
    </source>
</evidence>
<dbReference type="InterPro" id="IPR011330">
    <property type="entry name" value="Glyco_hydro/deAcase_b/a-brl"/>
</dbReference>
<comment type="function">
    <text evidence="1">Is involved in generating a small heat-stable compound (Nod), an acylated oligomer of N-acetylglucosamine, that stimulates mitosis in various plant protoplasts.</text>
</comment>
<keyword evidence="7" id="KW-1185">Reference proteome</keyword>
<comment type="similarity">
    <text evidence="2">Belongs to the polysaccharide deacetylase family.</text>
</comment>
<dbReference type="NCBIfam" id="TIGR03006">
    <property type="entry name" value="pepcterm_polyde"/>
    <property type="match status" value="1"/>
</dbReference>
<dbReference type="InParanoid" id="A0A3M0CPX2"/>
<dbReference type="CDD" id="cd10941">
    <property type="entry name" value="CE4_PuuE_HpPgdA_like_2"/>
    <property type="match status" value="1"/>
</dbReference>
<dbReference type="PANTHER" id="PTHR47561:SF1">
    <property type="entry name" value="POLYSACCHARIDE DEACETYLASE FAMILY PROTEIN (AFU_ORTHOLOGUE AFUA_6G05030)"/>
    <property type="match status" value="1"/>
</dbReference>
<protein>
    <recommendedName>
        <fullName evidence="3">Chitooligosaccharide deacetylase</fullName>
    </recommendedName>
    <alternativeName>
        <fullName evidence="4">Nodulation protein B</fullName>
    </alternativeName>
</protein>
<dbReference type="InterPro" id="IPR022560">
    <property type="entry name" value="DUF3473"/>
</dbReference>
<dbReference type="Pfam" id="PF11959">
    <property type="entry name" value="DUF3473"/>
    <property type="match status" value="1"/>
</dbReference>
<dbReference type="Pfam" id="PF01522">
    <property type="entry name" value="Polysacc_deac_1"/>
    <property type="match status" value="1"/>
</dbReference>
<evidence type="ECO:0000259" key="5">
    <source>
        <dbReference type="PROSITE" id="PS51677"/>
    </source>
</evidence>
<gene>
    <name evidence="6" type="ORF">BXY39_1566</name>
</gene>
<dbReference type="Gene3D" id="3.20.20.370">
    <property type="entry name" value="Glycoside hydrolase/deacetylase"/>
    <property type="match status" value="1"/>
</dbReference>
<evidence type="ECO:0000256" key="2">
    <source>
        <dbReference type="ARBA" id="ARBA00010973"/>
    </source>
</evidence>
<evidence type="ECO:0000256" key="4">
    <source>
        <dbReference type="ARBA" id="ARBA00032976"/>
    </source>
</evidence>
<dbReference type="PROSITE" id="PS51677">
    <property type="entry name" value="NODB"/>
    <property type="match status" value="1"/>
</dbReference>
<comment type="caution">
    <text evidence="6">The sequence shown here is derived from an EMBL/GenBank/DDBJ whole genome shotgun (WGS) entry which is preliminary data.</text>
</comment>
<evidence type="ECO:0000256" key="3">
    <source>
        <dbReference type="ARBA" id="ARBA00020071"/>
    </source>
</evidence>
<name>A0A3M0CPX2_9PROT</name>
<evidence type="ECO:0000313" key="6">
    <source>
        <dbReference type="EMBL" id="RMB08919.1"/>
    </source>
</evidence>
<dbReference type="AlphaFoldDB" id="A0A3M0CPX2"/>
<accession>A0A3M0CPX2</accession>
<feature type="domain" description="NodB homology" evidence="5">
    <location>
        <begin position="20"/>
        <end position="284"/>
    </location>
</feature>